<keyword evidence="7 9" id="KW-1133">Transmembrane helix</keyword>
<dbReference type="InterPro" id="IPR004685">
    <property type="entry name" value="Brnchd-chn_aa_trnsp_Livcs"/>
</dbReference>
<evidence type="ECO:0000313" key="10">
    <source>
        <dbReference type="EMBL" id="RIX33602.1"/>
    </source>
</evidence>
<dbReference type="AlphaFoldDB" id="A0A418Q537"/>
<comment type="subcellular location">
    <subcellularLocation>
        <location evidence="1">Cell membrane</location>
        <topology evidence="1">Multi-pass membrane protein</topology>
    </subcellularLocation>
</comment>
<feature type="transmembrane region" description="Helical" evidence="9">
    <location>
        <begin position="266"/>
        <end position="290"/>
    </location>
</feature>
<evidence type="ECO:0000256" key="9">
    <source>
        <dbReference type="SAM" id="Phobius"/>
    </source>
</evidence>
<dbReference type="GO" id="GO:0015820">
    <property type="term" value="P:L-leucine transport"/>
    <property type="evidence" value="ECO:0007669"/>
    <property type="project" value="TreeGrafter"/>
</dbReference>
<feature type="transmembrane region" description="Helical" evidence="9">
    <location>
        <begin position="26"/>
        <end position="50"/>
    </location>
</feature>
<dbReference type="GO" id="GO:0005304">
    <property type="term" value="F:L-valine transmembrane transporter activity"/>
    <property type="evidence" value="ECO:0007669"/>
    <property type="project" value="TreeGrafter"/>
</dbReference>
<dbReference type="GO" id="GO:0005886">
    <property type="term" value="C:plasma membrane"/>
    <property type="evidence" value="ECO:0007669"/>
    <property type="project" value="UniProtKB-SubCell"/>
</dbReference>
<feature type="transmembrane region" description="Helical" evidence="9">
    <location>
        <begin position="325"/>
        <end position="345"/>
    </location>
</feature>
<dbReference type="OrthoDB" id="9783920at2"/>
<keyword evidence="4" id="KW-1003">Cell membrane</keyword>
<evidence type="ECO:0000256" key="6">
    <source>
        <dbReference type="ARBA" id="ARBA00022970"/>
    </source>
</evidence>
<accession>A0A418Q537</accession>
<feature type="transmembrane region" description="Helical" evidence="9">
    <location>
        <begin position="211"/>
        <end position="232"/>
    </location>
</feature>
<name>A0A418Q537_9CORY</name>
<organism evidence="10 11">
    <name type="scientific">Corynebacterium falsenii</name>
    <dbReference type="NCBI Taxonomy" id="108486"/>
    <lineage>
        <taxon>Bacteria</taxon>
        <taxon>Bacillati</taxon>
        <taxon>Actinomycetota</taxon>
        <taxon>Actinomycetes</taxon>
        <taxon>Mycobacteriales</taxon>
        <taxon>Corynebacteriaceae</taxon>
        <taxon>Corynebacterium</taxon>
    </lineage>
</organism>
<evidence type="ECO:0000256" key="5">
    <source>
        <dbReference type="ARBA" id="ARBA00022692"/>
    </source>
</evidence>
<protein>
    <submittedName>
        <fullName evidence="10">Branched-chain amino acid transport system II carrier protein</fullName>
    </submittedName>
</protein>
<feature type="transmembrane region" description="Helical" evidence="9">
    <location>
        <begin position="136"/>
        <end position="156"/>
    </location>
</feature>
<reference evidence="10 11" key="1">
    <citation type="submission" date="2018-09" db="EMBL/GenBank/DDBJ databases">
        <title>Optimization and identification of Corynebacterium falsenii FN1-14 from fish paste.</title>
        <authorList>
            <person name="Daroonpunt R."/>
            <person name="Tanasupawat S."/>
        </authorList>
    </citation>
    <scope>NUCLEOTIDE SEQUENCE [LARGE SCALE GENOMIC DNA]</scope>
    <source>
        <strain evidence="10 11">FN1-14</strain>
    </source>
</reference>
<keyword evidence="3" id="KW-0813">Transport</keyword>
<evidence type="ECO:0000313" key="11">
    <source>
        <dbReference type="Proteomes" id="UP000285278"/>
    </source>
</evidence>
<gene>
    <name evidence="10" type="primary">brnQ</name>
    <name evidence="10" type="ORF">D3M95_10150</name>
</gene>
<feature type="transmembrane region" description="Helical" evidence="9">
    <location>
        <begin position="62"/>
        <end position="85"/>
    </location>
</feature>
<evidence type="ECO:0000256" key="2">
    <source>
        <dbReference type="ARBA" id="ARBA00008540"/>
    </source>
</evidence>
<dbReference type="Proteomes" id="UP000285278">
    <property type="component" value="Unassembled WGS sequence"/>
</dbReference>
<dbReference type="PANTHER" id="PTHR30588:SF0">
    <property type="entry name" value="BRANCHED-CHAIN AMINO ACID PERMEASE BRNQ"/>
    <property type="match status" value="1"/>
</dbReference>
<feature type="transmembrane region" description="Helical" evidence="9">
    <location>
        <begin position="302"/>
        <end position="319"/>
    </location>
</feature>
<dbReference type="GO" id="GO:0015188">
    <property type="term" value="F:L-isoleucine transmembrane transporter activity"/>
    <property type="evidence" value="ECO:0007669"/>
    <property type="project" value="TreeGrafter"/>
</dbReference>
<evidence type="ECO:0000256" key="1">
    <source>
        <dbReference type="ARBA" id="ARBA00004651"/>
    </source>
</evidence>
<keyword evidence="8 9" id="KW-0472">Membrane</keyword>
<comment type="caution">
    <text evidence="10">The sequence shown here is derived from an EMBL/GenBank/DDBJ whole genome shotgun (WGS) entry which is preliminary data.</text>
</comment>
<dbReference type="Pfam" id="PF05525">
    <property type="entry name" value="Branch_AA_trans"/>
    <property type="match status" value="1"/>
</dbReference>
<feature type="transmembrane region" description="Helical" evidence="9">
    <location>
        <begin position="398"/>
        <end position="417"/>
    </location>
</feature>
<dbReference type="GO" id="GO:0015190">
    <property type="term" value="F:L-leucine transmembrane transporter activity"/>
    <property type="evidence" value="ECO:0007669"/>
    <property type="project" value="TreeGrafter"/>
</dbReference>
<keyword evidence="11" id="KW-1185">Reference proteome</keyword>
<feature type="transmembrane region" description="Helical" evidence="9">
    <location>
        <begin position="176"/>
        <end position="199"/>
    </location>
</feature>
<evidence type="ECO:0000256" key="7">
    <source>
        <dbReference type="ARBA" id="ARBA00022989"/>
    </source>
</evidence>
<dbReference type="EMBL" id="QXJK01000014">
    <property type="protein sequence ID" value="RIX33602.1"/>
    <property type="molecule type" value="Genomic_DNA"/>
</dbReference>
<feature type="transmembrane region" description="Helical" evidence="9">
    <location>
        <begin position="357"/>
        <end position="378"/>
    </location>
</feature>
<feature type="transmembrane region" description="Helical" evidence="9">
    <location>
        <begin position="105"/>
        <end position="124"/>
    </location>
</feature>
<dbReference type="NCBIfam" id="TIGR00796">
    <property type="entry name" value="livcs"/>
    <property type="match status" value="1"/>
</dbReference>
<dbReference type="GO" id="GO:0015818">
    <property type="term" value="P:isoleucine transport"/>
    <property type="evidence" value="ECO:0007669"/>
    <property type="project" value="TreeGrafter"/>
</dbReference>
<evidence type="ECO:0000256" key="8">
    <source>
        <dbReference type="ARBA" id="ARBA00023136"/>
    </source>
</evidence>
<dbReference type="PANTHER" id="PTHR30588">
    <property type="entry name" value="BRANCHED-CHAIN AMINO ACID TRANSPORT SYSTEM 2 CARRIER PROTEIN"/>
    <property type="match status" value="1"/>
</dbReference>
<evidence type="ECO:0000256" key="3">
    <source>
        <dbReference type="ARBA" id="ARBA00022448"/>
    </source>
</evidence>
<keyword evidence="5 9" id="KW-0812">Transmembrane</keyword>
<comment type="similarity">
    <text evidence="2">Belongs to the branched chain amino acid transporter family.</text>
</comment>
<sequence>MLFSMFFGAGNLIFPPMLGLEAGTNFWPAIIGFLATGVLLPILTVIAVAISGSGVRDLAARAGSLFGLIFSLVVYLSIGAFYGVPRAAAIGYELGVESTFHLDGPWWRLVGTGVFFAVAFALTLWPGKVVDTVGRILTPALLILLVVLAVSAFRNLHTPMPQPAEKFADGPFVAGILQGYFTMDSIAALAFALIVVSSFSNRGVTSHRSVVRVTILASAIAGFFLLLVYLGLGYVGTAMPQDRDYSDGAALLSHAAELTMGTTGEAVFSLIVLLACLTTVIGLTASTSTFFHELVPQISYRWWALILTVVGLLLANLGLERILAVSGPIIGLIYPPAIALIAMTFVHLLRRDIEMPLAYRTAVTVAFAFSVLDLAASLGAPVGSLLDALSWIPLLSQGMGWLVPTIVLTAIAVVIDIRRAATTQAPR</sequence>
<evidence type="ECO:0000256" key="4">
    <source>
        <dbReference type="ARBA" id="ARBA00022475"/>
    </source>
</evidence>
<keyword evidence="6" id="KW-0029">Amino-acid transport</keyword>
<proteinExistence type="inferred from homology"/>